<evidence type="ECO:0000256" key="8">
    <source>
        <dbReference type="ARBA" id="ARBA00048679"/>
    </source>
</evidence>
<organism evidence="11 12">
    <name type="scientific">Trebonia kvetii</name>
    <dbReference type="NCBI Taxonomy" id="2480626"/>
    <lineage>
        <taxon>Bacteria</taxon>
        <taxon>Bacillati</taxon>
        <taxon>Actinomycetota</taxon>
        <taxon>Actinomycetes</taxon>
        <taxon>Streptosporangiales</taxon>
        <taxon>Treboniaceae</taxon>
        <taxon>Trebonia</taxon>
    </lineage>
</organism>
<dbReference type="SUPFAM" id="SSF48452">
    <property type="entry name" value="TPR-like"/>
    <property type="match status" value="1"/>
</dbReference>
<dbReference type="InterPro" id="IPR011009">
    <property type="entry name" value="Kinase-like_dom_sf"/>
</dbReference>
<dbReference type="PANTHER" id="PTHR24363:SF0">
    <property type="entry name" value="SERINE_THREONINE KINASE LIKE DOMAIN CONTAINING 1"/>
    <property type="match status" value="1"/>
</dbReference>
<dbReference type="GO" id="GO:0004674">
    <property type="term" value="F:protein serine/threonine kinase activity"/>
    <property type="evidence" value="ECO:0007669"/>
    <property type="project" value="UniProtKB-KW"/>
</dbReference>
<evidence type="ECO:0000256" key="6">
    <source>
        <dbReference type="ARBA" id="ARBA00022840"/>
    </source>
</evidence>
<evidence type="ECO:0000256" key="5">
    <source>
        <dbReference type="ARBA" id="ARBA00022777"/>
    </source>
</evidence>
<proteinExistence type="predicted"/>
<name>A0A6P2BVV4_9ACTN</name>
<reference evidence="11 12" key="1">
    <citation type="submission" date="2018-11" db="EMBL/GenBank/DDBJ databases">
        <title>Trebonia kvetii gen.nov., sp.nov., a novel acidophilic actinobacterium, and proposal of the new actinobacterial family Treboniaceae fam. nov.</title>
        <authorList>
            <person name="Rapoport D."/>
            <person name="Sagova-Mareckova M."/>
            <person name="Sedlacek I."/>
            <person name="Provaznik J."/>
            <person name="Kralova S."/>
            <person name="Pavlinic D."/>
            <person name="Benes V."/>
            <person name="Kopecky J."/>
        </authorList>
    </citation>
    <scope>NUCLEOTIDE SEQUENCE [LARGE SCALE GENOMIC DNA]</scope>
    <source>
        <strain evidence="11 12">15Tr583</strain>
    </source>
</reference>
<evidence type="ECO:0000256" key="2">
    <source>
        <dbReference type="ARBA" id="ARBA00022527"/>
    </source>
</evidence>
<dbReference type="PANTHER" id="PTHR24363">
    <property type="entry name" value="SERINE/THREONINE PROTEIN KINASE"/>
    <property type="match status" value="1"/>
</dbReference>
<keyword evidence="6" id="KW-0067">ATP-binding</keyword>
<dbReference type="CDD" id="cd14014">
    <property type="entry name" value="STKc_PknB_like"/>
    <property type="match status" value="1"/>
</dbReference>
<evidence type="ECO:0000259" key="10">
    <source>
        <dbReference type="PROSITE" id="PS50011"/>
    </source>
</evidence>
<dbReference type="SUPFAM" id="SSF56112">
    <property type="entry name" value="Protein kinase-like (PK-like)"/>
    <property type="match status" value="1"/>
</dbReference>
<dbReference type="RefSeq" id="WP_145855801.1">
    <property type="nucleotide sequence ID" value="NZ_RPFW01000004.1"/>
</dbReference>
<feature type="region of interest" description="Disordered" evidence="9">
    <location>
        <begin position="72"/>
        <end position="112"/>
    </location>
</feature>
<evidence type="ECO:0000256" key="4">
    <source>
        <dbReference type="ARBA" id="ARBA00022741"/>
    </source>
</evidence>
<evidence type="ECO:0000256" key="1">
    <source>
        <dbReference type="ARBA" id="ARBA00012513"/>
    </source>
</evidence>
<dbReference type="Pfam" id="PF00069">
    <property type="entry name" value="Pkinase"/>
    <property type="match status" value="1"/>
</dbReference>
<sequence length="801" mass="83570">MTQACAQPGCGGTIQDGYCDVCGLAPASAPAGWALASGGGSIRYAGAAAGGASSGGASSGGLGTGATGSGPTGSFAYSSGPGSGSGSSSAGTGSRRGSRGSRGGSGRSSRGMLGAGLVEVPPVAYVDPSSAVLADPRVPESRRFCGNCGQAVGQSRDGRPGLTEGFCPNCRTRYSFSPKLVPGELVAGQYEVLGCLAHGGLGWIYLARDRNVSDRWVVLKGLLNTGDADAMEAAVAERRFLAQVEHPNIVRIYNFVQHTSQADGETAGYIVMEYVGGKSLKEIRVEARQRGGVVKLEHALAYALEILPAFGYLHDRGLVYCDFKPDNIIQTEEQLKLIDMGGVRYIDDDGAIYGTVGYQAPEIETEGPSPSSDLYTVGRTLAVLTFEFRGFQGEYQFKLPESEPLLARHESYARLLRRATHADPGRRFQSAGEMAEQLTGVLREVLSVDDGRPRPAFSGLFSPELRAVGTDLIPIRQNGAAVTAAAPPSPAEVIAGLPAPLADGGDPAAGYLALLGGLEPAQQAEKLLAAITGDAGVDPAVAGSPETKLALVRALIAAGDMDAAGSHLTELSAADPGDWRITWYWGLHELAGGRPDRTLAAFSAVYDELPGELAPKVALGFAAEAAGDPAIARRYFQLVWTIDRSHVSAGFGLARACLAAGDRAGAVGAVAAVPETSSHYAAAQISAVRLLVTGGAGQSDTELRQADLRLGRLSLDDNDPRRHQLGVEILRAALDWVAAVPDGARRGGGQPAGERILGCEPNERALRFGLERGYRALANLIPERRVELVDMANSVRPRTWL</sequence>
<dbReference type="InterPro" id="IPR031636">
    <property type="entry name" value="PknG_TPR"/>
</dbReference>
<feature type="compositionally biased region" description="Low complexity" evidence="9">
    <location>
        <begin position="72"/>
        <end position="95"/>
    </location>
</feature>
<dbReference type="AlphaFoldDB" id="A0A6P2BVV4"/>
<keyword evidence="3" id="KW-0808">Transferase</keyword>
<evidence type="ECO:0000256" key="7">
    <source>
        <dbReference type="ARBA" id="ARBA00047899"/>
    </source>
</evidence>
<evidence type="ECO:0000313" key="11">
    <source>
        <dbReference type="EMBL" id="TVZ03232.1"/>
    </source>
</evidence>
<gene>
    <name evidence="11" type="ORF">EAS64_22635</name>
</gene>
<dbReference type="FunFam" id="1.10.510.10:FF:000306">
    <property type="entry name" value="Serine/threonine protein kinase"/>
    <property type="match status" value="1"/>
</dbReference>
<evidence type="ECO:0000256" key="3">
    <source>
        <dbReference type="ARBA" id="ARBA00022679"/>
    </source>
</evidence>
<keyword evidence="5 11" id="KW-0418">Kinase</keyword>
<dbReference type="Gene3D" id="3.30.200.20">
    <property type="entry name" value="Phosphorylase Kinase, domain 1"/>
    <property type="match status" value="1"/>
</dbReference>
<feature type="domain" description="Protein kinase" evidence="10">
    <location>
        <begin position="190"/>
        <end position="465"/>
    </location>
</feature>
<dbReference type="Gene3D" id="1.10.510.10">
    <property type="entry name" value="Transferase(Phosphotransferase) domain 1"/>
    <property type="match status" value="1"/>
</dbReference>
<dbReference type="InterPro" id="IPR000719">
    <property type="entry name" value="Prot_kinase_dom"/>
</dbReference>
<dbReference type="InterPro" id="IPR031634">
    <property type="entry name" value="PknG_rubred"/>
</dbReference>
<dbReference type="GO" id="GO:0005524">
    <property type="term" value="F:ATP binding"/>
    <property type="evidence" value="ECO:0007669"/>
    <property type="project" value="UniProtKB-KW"/>
</dbReference>
<dbReference type="Proteomes" id="UP000460272">
    <property type="component" value="Unassembled WGS sequence"/>
</dbReference>
<dbReference type="FunFam" id="3.30.200.20:FF:000205">
    <property type="entry name" value="Serine/threonine protein kinase"/>
    <property type="match status" value="1"/>
</dbReference>
<dbReference type="PROSITE" id="PS50011">
    <property type="entry name" value="PROTEIN_KINASE_DOM"/>
    <property type="match status" value="1"/>
</dbReference>
<dbReference type="Gene3D" id="1.25.40.10">
    <property type="entry name" value="Tetratricopeptide repeat domain"/>
    <property type="match status" value="1"/>
</dbReference>
<evidence type="ECO:0000256" key="9">
    <source>
        <dbReference type="SAM" id="MobiDB-lite"/>
    </source>
</evidence>
<keyword evidence="2 11" id="KW-0723">Serine/threonine-protein kinase</keyword>
<dbReference type="OrthoDB" id="137117at2"/>
<comment type="catalytic activity">
    <reaction evidence="7">
        <text>L-threonyl-[protein] + ATP = O-phospho-L-threonyl-[protein] + ADP + H(+)</text>
        <dbReference type="Rhea" id="RHEA:46608"/>
        <dbReference type="Rhea" id="RHEA-COMP:11060"/>
        <dbReference type="Rhea" id="RHEA-COMP:11605"/>
        <dbReference type="ChEBI" id="CHEBI:15378"/>
        <dbReference type="ChEBI" id="CHEBI:30013"/>
        <dbReference type="ChEBI" id="CHEBI:30616"/>
        <dbReference type="ChEBI" id="CHEBI:61977"/>
        <dbReference type="ChEBI" id="CHEBI:456216"/>
        <dbReference type="EC" id="2.7.11.1"/>
    </reaction>
</comment>
<accession>A0A6P2BVV4</accession>
<dbReference type="Pfam" id="PF16918">
    <property type="entry name" value="PknG_TPR"/>
    <property type="match status" value="1"/>
</dbReference>
<comment type="catalytic activity">
    <reaction evidence="8">
        <text>L-seryl-[protein] + ATP = O-phospho-L-seryl-[protein] + ADP + H(+)</text>
        <dbReference type="Rhea" id="RHEA:17989"/>
        <dbReference type="Rhea" id="RHEA-COMP:9863"/>
        <dbReference type="Rhea" id="RHEA-COMP:11604"/>
        <dbReference type="ChEBI" id="CHEBI:15378"/>
        <dbReference type="ChEBI" id="CHEBI:29999"/>
        <dbReference type="ChEBI" id="CHEBI:30616"/>
        <dbReference type="ChEBI" id="CHEBI:83421"/>
        <dbReference type="ChEBI" id="CHEBI:456216"/>
        <dbReference type="EC" id="2.7.11.1"/>
    </reaction>
</comment>
<dbReference type="InterPro" id="IPR011990">
    <property type="entry name" value="TPR-like_helical_dom_sf"/>
</dbReference>
<keyword evidence="4" id="KW-0547">Nucleotide-binding</keyword>
<keyword evidence="12" id="KW-1185">Reference proteome</keyword>
<protein>
    <recommendedName>
        <fullName evidence="1">non-specific serine/threonine protein kinase</fullName>
        <ecNumber evidence="1">2.7.11.1</ecNumber>
    </recommendedName>
</protein>
<dbReference type="Pfam" id="PF16919">
    <property type="entry name" value="PknG_rubred"/>
    <property type="match status" value="1"/>
</dbReference>
<dbReference type="EC" id="2.7.11.1" evidence="1"/>
<dbReference type="EMBL" id="RPFW01000004">
    <property type="protein sequence ID" value="TVZ03232.1"/>
    <property type="molecule type" value="Genomic_DNA"/>
</dbReference>
<evidence type="ECO:0000313" key="12">
    <source>
        <dbReference type="Proteomes" id="UP000460272"/>
    </source>
</evidence>
<comment type="caution">
    <text evidence="11">The sequence shown here is derived from an EMBL/GenBank/DDBJ whole genome shotgun (WGS) entry which is preliminary data.</text>
</comment>